<dbReference type="OrthoDB" id="9787483at2"/>
<evidence type="ECO:0000256" key="1">
    <source>
        <dbReference type="ARBA" id="ARBA00004496"/>
    </source>
</evidence>
<sequence>MRNFVLSLHSGVDDHHNVFLLKRFVDAALQVGHQIDCIFLYQDGVYHANQNIQLASDEFPLVETWQSLHALNIPILLCVTAAEKRGIDIDNTGSFKVAGLAEFSMLAAKADKWVQFK</sequence>
<dbReference type="NCBIfam" id="TIGR03012">
    <property type="entry name" value="sulf_tusD_dsrE"/>
    <property type="match status" value="1"/>
</dbReference>
<keyword evidence="3" id="KW-0963">Cytoplasm</keyword>
<accession>A0A0S2K196</accession>
<evidence type="ECO:0000256" key="4">
    <source>
        <dbReference type="ARBA" id="ARBA00022679"/>
    </source>
</evidence>
<dbReference type="Proteomes" id="UP000061457">
    <property type="component" value="Chromosome I"/>
</dbReference>
<dbReference type="GO" id="GO:0097163">
    <property type="term" value="F:sulfur carrier activity"/>
    <property type="evidence" value="ECO:0007669"/>
    <property type="project" value="TreeGrafter"/>
</dbReference>
<dbReference type="GO" id="GO:0016783">
    <property type="term" value="F:sulfurtransferase activity"/>
    <property type="evidence" value="ECO:0007669"/>
    <property type="project" value="InterPro"/>
</dbReference>
<evidence type="ECO:0000256" key="3">
    <source>
        <dbReference type="ARBA" id="ARBA00022490"/>
    </source>
</evidence>
<evidence type="ECO:0000256" key="2">
    <source>
        <dbReference type="ARBA" id="ARBA00007067"/>
    </source>
</evidence>
<proteinExistence type="inferred from homology"/>
<dbReference type="SUPFAM" id="SSF75169">
    <property type="entry name" value="DsrEFH-like"/>
    <property type="match status" value="1"/>
</dbReference>
<dbReference type="InterPro" id="IPR017463">
    <property type="entry name" value="Sulphur_relay_TusD/DsrE"/>
</dbReference>
<evidence type="ECO:0000313" key="6">
    <source>
        <dbReference type="Proteomes" id="UP000061457"/>
    </source>
</evidence>
<organism evidence="5 6">
    <name type="scientific">Pseudoalteromonas phenolica</name>
    <dbReference type="NCBI Taxonomy" id="161398"/>
    <lineage>
        <taxon>Bacteria</taxon>
        <taxon>Pseudomonadati</taxon>
        <taxon>Pseudomonadota</taxon>
        <taxon>Gammaproteobacteria</taxon>
        <taxon>Alteromonadales</taxon>
        <taxon>Pseudoalteromonadaceae</taxon>
        <taxon>Pseudoalteromonas</taxon>
    </lineage>
</organism>
<evidence type="ECO:0000313" key="5">
    <source>
        <dbReference type="EMBL" id="ALO42295.1"/>
    </source>
</evidence>
<dbReference type="GO" id="GO:0002143">
    <property type="term" value="P:tRNA wobble position uridine thiolation"/>
    <property type="evidence" value="ECO:0007669"/>
    <property type="project" value="TreeGrafter"/>
</dbReference>
<keyword evidence="6" id="KW-1185">Reference proteome</keyword>
<dbReference type="InterPro" id="IPR003787">
    <property type="entry name" value="Sulphur_relay_DsrE/F-like"/>
</dbReference>
<dbReference type="Gene3D" id="3.40.1260.10">
    <property type="entry name" value="DsrEFH-like"/>
    <property type="match status" value="1"/>
</dbReference>
<comment type="subcellular location">
    <subcellularLocation>
        <location evidence="1">Cytoplasm</location>
    </subcellularLocation>
</comment>
<keyword evidence="4" id="KW-0808">Transferase</keyword>
<comment type="similarity">
    <text evidence="2">Belongs to the DsrE/TusD family.</text>
</comment>
<dbReference type="KEGG" id="pphe:PP2015_1794"/>
<dbReference type="GO" id="GO:1990228">
    <property type="term" value="C:sulfurtransferase complex"/>
    <property type="evidence" value="ECO:0007669"/>
    <property type="project" value="TreeGrafter"/>
</dbReference>
<dbReference type="InterPro" id="IPR027396">
    <property type="entry name" value="DsrEFH-like"/>
</dbReference>
<dbReference type="AlphaFoldDB" id="A0A0S2K196"/>
<dbReference type="PANTHER" id="PTHR34874:SF3">
    <property type="entry name" value="SULFURTRANSFERASE TUSD"/>
    <property type="match status" value="1"/>
</dbReference>
<dbReference type="PATRIC" id="fig|161398.10.peg.1819"/>
<reference evidence="5 6" key="1">
    <citation type="submission" date="2015-11" db="EMBL/GenBank/DDBJ databases">
        <authorList>
            <person name="Zhang Y."/>
            <person name="Guo Z."/>
        </authorList>
    </citation>
    <scope>NUCLEOTIDE SEQUENCE [LARGE SCALE GENOMIC DNA]</scope>
    <source>
        <strain evidence="5 6">KCTC 12086</strain>
    </source>
</reference>
<protein>
    <submittedName>
        <fullName evidence="5">tRNA 2-thiouridine-synthesizing protein</fullName>
    </submittedName>
</protein>
<dbReference type="PANTHER" id="PTHR34874">
    <property type="entry name" value="PROTEIN YCHN"/>
    <property type="match status" value="1"/>
</dbReference>
<dbReference type="STRING" id="161398.PP2015_1794"/>
<dbReference type="Pfam" id="PF02635">
    <property type="entry name" value="DsrE"/>
    <property type="match status" value="1"/>
</dbReference>
<name>A0A0S2K196_9GAMM</name>
<gene>
    <name evidence="5" type="ORF">PP2015_1794</name>
</gene>
<dbReference type="EMBL" id="CP013187">
    <property type="protein sequence ID" value="ALO42295.1"/>
    <property type="molecule type" value="Genomic_DNA"/>
</dbReference>
<dbReference type="RefSeq" id="WP_058029963.1">
    <property type="nucleotide sequence ID" value="NZ_CP013187.1"/>
</dbReference>